<dbReference type="RefSeq" id="WP_154767323.1">
    <property type="nucleotide sequence ID" value="NZ_WLYK01000001.1"/>
</dbReference>
<accession>A0A7K1FJN1</accession>
<dbReference type="Proteomes" id="UP000460221">
    <property type="component" value="Unassembled WGS sequence"/>
</dbReference>
<organism evidence="1 2">
    <name type="scientific">Nakamurella alba</name>
    <dbReference type="NCBI Taxonomy" id="2665158"/>
    <lineage>
        <taxon>Bacteria</taxon>
        <taxon>Bacillati</taxon>
        <taxon>Actinomycetota</taxon>
        <taxon>Actinomycetes</taxon>
        <taxon>Nakamurellales</taxon>
        <taxon>Nakamurellaceae</taxon>
        <taxon>Nakamurella</taxon>
    </lineage>
</organism>
<protein>
    <submittedName>
        <fullName evidence="1">Uncharacterized protein</fullName>
    </submittedName>
</protein>
<gene>
    <name evidence="1" type="ORF">GIS00_05825</name>
</gene>
<evidence type="ECO:0000313" key="2">
    <source>
        <dbReference type="Proteomes" id="UP000460221"/>
    </source>
</evidence>
<name>A0A7K1FJN1_9ACTN</name>
<evidence type="ECO:0000313" key="1">
    <source>
        <dbReference type="EMBL" id="MTD13463.1"/>
    </source>
</evidence>
<proteinExistence type="predicted"/>
<dbReference type="EMBL" id="WLYK01000001">
    <property type="protein sequence ID" value="MTD13463.1"/>
    <property type="molecule type" value="Genomic_DNA"/>
</dbReference>
<comment type="caution">
    <text evidence="1">The sequence shown here is derived from an EMBL/GenBank/DDBJ whole genome shotgun (WGS) entry which is preliminary data.</text>
</comment>
<sequence length="89" mass="9600">MRAPPAHYQVTATDDVAAALAVAALRWPTDSGSPAKLLLRLIGVGHRSLLGESELRKATRLDAIQRTSGSLTGSFGEGYLDLLREEWPE</sequence>
<reference evidence="1 2" key="1">
    <citation type="submission" date="2019-11" db="EMBL/GenBank/DDBJ databases">
        <authorList>
            <person name="Jiang L.-Q."/>
        </authorList>
    </citation>
    <scope>NUCLEOTIDE SEQUENCE [LARGE SCALE GENOMIC DNA]</scope>
    <source>
        <strain evidence="1 2">YIM 132087</strain>
    </source>
</reference>
<keyword evidence="2" id="KW-1185">Reference proteome</keyword>
<dbReference type="AlphaFoldDB" id="A0A7K1FJN1"/>